<gene>
    <name evidence="9" type="ORF">ILEXP_LOCUS18770</name>
</gene>
<proteinExistence type="predicted"/>
<dbReference type="PANTHER" id="PTHR45926">
    <property type="entry name" value="OSJNBA0053K19.4 PROTEIN"/>
    <property type="match status" value="1"/>
</dbReference>
<feature type="compositionally biased region" description="Polar residues" evidence="6">
    <location>
        <begin position="26"/>
        <end position="41"/>
    </location>
</feature>
<feature type="compositionally biased region" description="Acidic residues" evidence="6">
    <location>
        <begin position="555"/>
        <end position="564"/>
    </location>
</feature>
<accession>A0ABC8S853</accession>
<comment type="caution">
    <text evidence="9">The sequence shown here is derived from an EMBL/GenBank/DDBJ whole genome shotgun (WGS) entry which is preliminary data.</text>
</comment>
<evidence type="ECO:0000256" key="6">
    <source>
        <dbReference type="SAM" id="MobiDB-lite"/>
    </source>
</evidence>
<dbReference type="PROSITE" id="PS50014">
    <property type="entry name" value="BROMODOMAIN_2"/>
    <property type="match status" value="1"/>
</dbReference>
<dbReference type="Pfam" id="PF00439">
    <property type="entry name" value="Bromodomain"/>
    <property type="match status" value="1"/>
</dbReference>
<protein>
    <submittedName>
        <fullName evidence="9">Uncharacterized protein</fullName>
    </submittedName>
</protein>
<dbReference type="InterPro" id="IPR038336">
    <property type="entry name" value="NET_sf"/>
</dbReference>
<evidence type="ECO:0000256" key="2">
    <source>
        <dbReference type="ARBA" id="ARBA00023117"/>
    </source>
</evidence>
<feature type="region of interest" description="Disordered" evidence="6">
    <location>
        <begin position="403"/>
        <end position="422"/>
    </location>
</feature>
<keyword evidence="3" id="KW-0804">Transcription</keyword>
<dbReference type="InterPro" id="IPR027353">
    <property type="entry name" value="NET_dom"/>
</dbReference>
<dbReference type="InterPro" id="IPR001487">
    <property type="entry name" value="Bromodomain"/>
</dbReference>
<dbReference type="EMBL" id="CAUOFW020002058">
    <property type="protein sequence ID" value="CAK9150612.1"/>
    <property type="molecule type" value="Genomic_DNA"/>
</dbReference>
<dbReference type="Proteomes" id="UP001642360">
    <property type="component" value="Unassembled WGS sequence"/>
</dbReference>
<keyword evidence="10" id="KW-1185">Reference proteome</keyword>
<evidence type="ECO:0000256" key="3">
    <source>
        <dbReference type="ARBA" id="ARBA00023163"/>
    </source>
</evidence>
<feature type="compositionally biased region" description="Low complexity" evidence="6">
    <location>
        <begin position="583"/>
        <end position="610"/>
    </location>
</feature>
<dbReference type="PRINTS" id="PR00503">
    <property type="entry name" value="BROMODOMAIN"/>
</dbReference>
<dbReference type="Gene3D" id="1.20.1270.220">
    <property type="match status" value="1"/>
</dbReference>
<evidence type="ECO:0000256" key="1">
    <source>
        <dbReference type="ARBA" id="ARBA00023015"/>
    </source>
</evidence>
<dbReference type="Pfam" id="PF17035">
    <property type="entry name" value="BET"/>
    <property type="match status" value="1"/>
</dbReference>
<sequence length="633" mass="71043">MASAVLASRNEPQWGERKVYMRKYTNTSTDNPHFNRFNPNPISGFIPNPNPNPKPNPNLILVKQIHDSSSRPHLLQSQEPLPRSTPPALSDDTPVVNRKSIFNHHQESFHGDYVTYDLASYSRRELKHLKKRLISELEQVQTLRSRIESQDFVSRPIHPVSHFSTSYGGGAKEAPRPTPLQINNTLDSSFPVVGSPAKRTPKANQHYRNPEFVTGKNKKFVGKKRALSFSHGKDPKRVLACDSHIDKLFTSIMKRCGQILTRLMKHKHSWVFNKPVDVVALGLHDYHQVIKHPMDLGTVKSRLDKNEYKSPLDLASDVRLTFNNAMTYNLKGQDVYTMAEGLFLKFEEMFNPVYQKYEAEHKRAVAAEQVNQKIWFPPPPIVVPETLHEPIGFVKKTDLVHTQPTLSSPTTQPPIPAPAFPSTKLVVTPRSMKLPKPKAKDPNKRDMSFDEKAKLGLSLQNLPAEKMEQLLLIIKKRNSYLMQDGDEIELDIEVLDNETLWELDRFVSYHKKAVSKIKREGLISNPISTTESPDREPTAEPTADLSAQKSKKGDAEDEDVDIGDEFPVNNYPPVEIEKDAAYASSRSSSSSSSSGSSSSSDSDSGSSSASDSDDDSVQSPFVEPKEGPVTQSH</sequence>
<feature type="coiled-coil region" evidence="5">
    <location>
        <begin position="123"/>
        <end position="150"/>
    </location>
</feature>
<feature type="domain" description="Bromo" evidence="7">
    <location>
        <begin position="264"/>
        <end position="336"/>
    </location>
</feature>
<feature type="region of interest" description="Disordered" evidence="6">
    <location>
        <begin position="525"/>
        <end position="633"/>
    </location>
</feature>
<dbReference type="SMART" id="SM00297">
    <property type="entry name" value="BROMO"/>
    <property type="match status" value="1"/>
</dbReference>
<evidence type="ECO:0000259" key="7">
    <source>
        <dbReference type="PROSITE" id="PS50014"/>
    </source>
</evidence>
<evidence type="ECO:0000259" key="8">
    <source>
        <dbReference type="PROSITE" id="PS51525"/>
    </source>
</evidence>
<dbReference type="InterPro" id="IPR036427">
    <property type="entry name" value="Bromodomain-like_sf"/>
</dbReference>
<keyword evidence="1" id="KW-0805">Transcription regulation</keyword>
<reference evidence="9 10" key="1">
    <citation type="submission" date="2024-02" db="EMBL/GenBank/DDBJ databases">
        <authorList>
            <person name="Vignale AGUSTIN F."/>
            <person name="Sosa J E."/>
            <person name="Modenutti C."/>
        </authorList>
    </citation>
    <scope>NUCLEOTIDE SEQUENCE [LARGE SCALE GENOMIC DNA]</scope>
</reference>
<dbReference type="AlphaFoldDB" id="A0ABC8S853"/>
<dbReference type="PROSITE" id="PS51525">
    <property type="entry name" value="NET"/>
    <property type="match status" value="1"/>
</dbReference>
<evidence type="ECO:0000313" key="9">
    <source>
        <dbReference type="EMBL" id="CAK9150612.1"/>
    </source>
</evidence>
<evidence type="ECO:0000313" key="10">
    <source>
        <dbReference type="Proteomes" id="UP001642360"/>
    </source>
</evidence>
<keyword evidence="2 4" id="KW-0103">Bromodomain</keyword>
<dbReference type="Gene3D" id="1.20.920.10">
    <property type="entry name" value="Bromodomain-like"/>
    <property type="match status" value="1"/>
</dbReference>
<dbReference type="SUPFAM" id="SSF47370">
    <property type="entry name" value="Bromodomain"/>
    <property type="match status" value="1"/>
</dbReference>
<feature type="domain" description="NET" evidence="8">
    <location>
        <begin position="437"/>
        <end position="518"/>
    </location>
</feature>
<dbReference type="InterPro" id="IPR037377">
    <property type="entry name" value="GTE_bromo"/>
</dbReference>
<feature type="region of interest" description="Disordered" evidence="6">
    <location>
        <begin position="26"/>
        <end position="94"/>
    </location>
</feature>
<evidence type="ECO:0000256" key="5">
    <source>
        <dbReference type="SAM" id="Coils"/>
    </source>
</evidence>
<dbReference type="CDD" id="cd05506">
    <property type="entry name" value="Bromo_plant1"/>
    <property type="match status" value="1"/>
</dbReference>
<keyword evidence="5" id="KW-0175">Coiled coil</keyword>
<name>A0ABC8S853_9AQUA</name>
<organism evidence="9 10">
    <name type="scientific">Ilex paraguariensis</name>
    <name type="common">yerba mate</name>
    <dbReference type="NCBI Taxonomy" id="185542"/>
    <lineage>
        <taxon>Eukaryota</taxon>
        <taxon>Viridiplantae</taxon>
        <taxon>Streptophyta</taxon>
        <taxon>Embryophyta</taxon>
        <taxon>Tracheophyta</taxon>
        <taxon>Spermatophyta</taxon>
        <taxon>Magnoliopsida</taxon>
        <taxon>eudicotyledons</taxon>
        <taxon>Gunneridae</taxon>
        <taxon>Pentapetalae</taxon>
        <taxon>asterids</taxon>
        <taxon>campanulids</taxon>
        <taxon>Aquifoliales</taxon>
        <taxon>Aquifoliaceae</taxon>
        <taxon>Ilex</taxon>
    </lineage>
</organism>
<evidence type="ECO:0000256" key="4">
    <source>
        <dbReference type="PROSITE-ProRule" id="PRU00035"/>
    </source>
</evidence>